<gene>
    <name evidence="2" type="ordered locus">Acid_3316</name>
</gene>
<accession>Q021T5</accession>
<dbReference type="AlphaFoldDB" id="Q021T5"/>
<dbReference type="OrthoDB" id="21490at2"/>
<evidence type="ECO:0000313" key="2">
    <source>
        <dbReference type="EMBL" id="ABJ84290.1"/>
    </source>
</evidence>
<dbReference type="InParanoid" id="Q021T5"/>
<dbReference type="KEGG" id="sus:Acid_3316"/>
<name>Q021T5_SOLUE</name>
<dbReference type="eggNOG" id="ENOG5032WQW">
    <property type="taxonomic scope" value="Bacteria"/>
</dbReference>
<organism evidence="2">
    <name type="scientific">Solibacter usitatus (strain Ellin6076)</name>
    <dbReference type="NCBI Taxonomy" id="234267"/>
    <lineage>
        <taxon>Bacteria</taxon>
        <taxon>Pseudomonadati</taxon>
        <taxon>Acidobacteriota</taxon>
        <taxon>Terriglobia</taxon>
        <taxon>Bryobacterales</taxon>
        <taxon>Solibacteraceae</taxon>
        <taxon>Candidatus Solibacter</taxon>
    </lineage>
</organism>
<evidence type="ECO:0000256" key="1">
    <source>
        <dbReference type="SAM" id="MobiDB-lite"/>
    </source>
</evidence>
<feature type="region of interest" description="Disordered" evidence="1">
    <location>
        <begin position="1"/>
        <end position="23"/>
    </location>
</feature>
<sequence>MISEKRSQAARINGAKSRGPVTPEGKAIAARNAMRHGFLAKTVVLCNEDKKTFEALFYLLIERFSPVDDIEMSAIEEMAASHWRMRRVMNMEHALLDSVVRENPDKTFPGERTLAAFTDPTTQATLALLQRYEARFQNMYHRALRSLLVLRKLPARAAEPNEPKESNLCNTDLAEPTPIRRPEQPVEQIDPLIPPLISPDLEFDPLDPAVFR</sequence>
<dbReference type="HOGENOM" id="CLU_1299062_0_0_0"/>
<proteinExistence type="predicted"/>
<feature type="region of interest" description="Disordered" evidence="1">
    <location>
        <begin position="159"/>
        <end position="184"/>
    </location>
</feature>
<protein>
    <submittedName>
        <fullName evidence="2">Uncharacterized protein</fullName>
    </submittedName>
</protein>
<dbReference type="EMBL" id="CP000473">
    <property type="protein sequence ID" value="ABJ84290.1"/>
    <property type="molecule type" value="Genomic_DNA"/>
</dbReference>
<reference evidence="2" key="1">
    <citation type="submission" date="2006-10" db="EMBL/GenBank/DDBJ databases">
        <title>Complete sequence of Solibacter usitatus Ellin6076.</title>
        <authorList>
            <consortium name="US DOE Joint Genome Institute"/>
            <person name="Copeland A."/>
            <person name="Lucas S."/>
            <person name="Lapidus A."/>
            <person name="Barry K."/>
            <person name="Detter J.C."/>
            <person name="Glavina del Rio T."/>
            <person name="Hammon N."/>
            <person name="Israni S."/>
            <person name="Dalin E."/>
            <person name="Tice H."/>
            <person name="Pitluck S."/>
            <person name="Thompson L.S."/>
            <person name="Brettin T."/>
            <person name="Bruce D."/>
            <person name="Han C."/>
            <person name="Tapia R."/>
            <person name="Gilna P."/>
            <person name="Schmutz J."/>
            <person name="Larimer F."/>
            <person name="Land M."/>
            <person name="Hauser L."/>
            <person name="Kyrpides N."/>
            <person name="Mikhailova N."/>
            <person name="Janssen P.H."/>
            <person name="Kuske C.R."/>
            <person name="Richardson P."/>
        </authorList>
    </citation>
    <scope>NUCLEOTIDE SEQUENCE</scope>
    <source>
        <strain evidence="2">Ellin6076</strain>
    </source>
</reference>